<organism evidence="1 2">
    <name type="scientific">Zhongshania arctica</name>
    <dbReference type="NCBI Taxonomy" id="3238302"/>
    <lineage>
        <taxon>Bacteria</taxon>
        <taxon>Pseudomonadati</taxon>
        <taxon>Pseudomonadota</taxon>
        <taxon>Gammaproteobacteria</taxon>
        <taxon>Cellvibrionales</taxon>
        <taxon>Spongiibacteraceae</taxon>
        <taxon>Zhongshania</taxon>
    </lineage>
</organism>
<gene>
    <name evidence="1" type="ORF">AB4875_13735</name>
</gene>
<dbReference type="Proteomes" id="UP001557484">
    <property type="component" value="Unassembled WGS sequence"/>
</dbReference>
<dbReference type="EMBL" id="JBFRYB010000001">
    <property type="protein sequence ID" value="MEX1666550.1"/>
    <property type="molecule type" value="Genomic_DNA"/>
</dbReference>
<reference evidence="1 2" key="1">
    <citation type="journal article" date="2011" name="Int. J. Syst. Evol. Microbiol.">
        <title>Zhongshania antarctica gen. nov., sp. nov. and Zhongshania guokunii sp. nov., gammaproteobacteria respectively isolated from coastal attached (fast) ice and surface seawater of the Antarctic.</title>
        <authorList>
            <person name="Li H.J."/>
            <person name="Zhang X.Y."/>
            <person name="Chen C.X."/>
            <person name="Zhang Y.J."/>
            <person name="Gao Z.M."/>
            <person name="Yu Y."/>
            <person name="Chen X.L."/>
            <person name="Chen B."/>
            <person name="Zhang Y.Z."/>
        </authorList>
    </citation>
    <scope>NUCLEOTIDE SEQUENCE [LARGE SCALE GENOMIC DNA]</scope>
    <source>
        <strain evidence="1 2">R06B22</strain>
    </source>
</reference>
<accession>A0ABV3TYW4</accession>
<proteinExistence type="predicted"/>
<evidence type="ECO:0000313" key="2">
    <source>
        <dbReference type="Proteomes" id="UP001557484"/>
    </source>
</evidence>
<dbReference type="RefSeq" id="WP_368376624.1">
    <property type="nucleotide sequence ID" value="NZ_JBFRYB010000001.1"/>
</dbReference>
<comment type="caution">
    <text evidence="1">The sequence shown here is derived from an EMBL/GenBank/DDBJ whole genome shotgun (WGS) entry which is preliminary data.</text>
</comment>
<protein>
    <submittedName>
        <fullName evidence="1">Uncharacterized protein</fullName>
    </submittedName>
</protein>
<sequence length="82" mass="8806">MSTVTSAEMIKTMCKYIIKYAGFLMILLTTACGGSSGSDGKQGTANGSSVQEGNAYTAEWFYLLVSLIKTYARFASKANLRS</sequence>
<name>A0ABV3TYW4_9GAMM</name>
<keyword evidence="2" id="KW-1185">Reference proteome</keyword>
<evidence type="ECO:0000313" key="1">
    <source>
        <dbReference type="EMBL" id="MEX1666550.1"/>
    </source>
</evidence>